<dbReference type="GO" id="GO:0010506">
    <property type="term" value="P:regulation of autophagy"/>
    <property type="evidence" value="ECO:0007669"/>
    <property type="project" value="TreeGrafter"/>
</dbReference>
<organism evidence="6 7">
    <name type="scientific">Caenorhabditis tropicalis</name>
    <dbReference type="NCBI Taxonomy" id="1561998"/>
    <lineage>
        <taxon>Eukaryota</taxon>
        <taxon>Metazoa</taxon>
        <taxon>Ecdysozoa</taxon>
        <taxon>Nematoda</taxon>
        <taxon>Chromadorea</taxon>
        <taxon>Rhabditida</taxon>
        <taxon>Rhabditina</taxon>
        <taxon>Rhabditomorpha</taxon>
        <taxon>Rhabditoidea</taxon>
        <taxon>Rhabditidae</taxon>
        <taxon>Peloderinae</taxon>
        <taxon>Caenorhabditis</taxon>
    </lineage>
</organism>
<sequence>MDQEVAEDHDERYGIVRVQTFGHWRRVESRSQAGRFFYYNSQTEVSQWDKPREWAEYEQRETRKQREKMERRERQRILEQQKAEALRSEVEHPSDPR</sequence>
<dbReference type="Gene3D" id="2.20.70.10">
    <property type="match status" value="1"/>
</dbReference>
<evidence type="ECO:0000313" key="6">
    <source>
        <dbReference type="Proteomes" id="UP000095282"/>
    </source>
</evidence>
<dbReference type="PANTHER" id="PTHR15911:SF6">
    <property type="entry name" value="WW DOMAIN-CONTAINING ADAPTER PROTEIN WITH COILED-COIL"/>
    <property type="match status" value="1"/>
</dbReference>
<keyword evidence="6" id="KW-1185">Reference proteome</keyword>
<dbReference type="InterPro" id="IPR036020">
    <property type="entry name" value="WW_dom_sf"/>
</dbReference>
<dbReference type="WBParaSite" id="Csp11.Scaffold630.g17858.t1">
    <property type="protein sequence ID" value="Csp11.Scaffold630.g17858.t1"/>
    <property type="gene ID" value="Csp11.Scaffold630.g17858"/>
</dbReference>
<evidence type="ECO:0000256" key="3">
    <source>
        <dbReference type="ARBA" id="ARBA00023242"/>
    </source>
</evidence>
<evidence type="ECO:0000259" key="5">
    <source>
        <dbReference type="PROSITE" id="PS50020"/>
    </source>
</evidence>
<dbReference type="Proteomes" id="UP000095282">
    <property type="component" value="Unplaced"/>
</dbReference>
<feature type="region of interest" description="Disordered" evidence="4">
    <location>
        <begin position="57"/>
        <end position="97"/>
    </location>
</feature>
<dbReference type="PROSITE" id="PS50020">
    <property type="entry name" value="WW_DOMAIN_2"/>
    <property type="match status" value="1"/>
</dbReference>
<comment type="subcellular location">
    <subcellularLocation>
        <location evidence="1">Nucleus</location>
    </subcellularLocation>
</comment>
<keyword evidence="3" id="KW-0539">Nucleus</keyword>
<evidence type="ECO:0000256" key="1">
    <source>
        <dbReference type="ARBA" id="ARBA00004123"/>
    </source>
</evidence>
<accession>A0A1I7UNW0</accession>
<dbReference type="GO" id="GO:0000993">
    <property type="term" value="F:RNA polymerase II complex binding"/>
    <property type="evidence" value="ECO:0007669"/>
    <property type="project" value="TreeGrafter"/>
</dbReference>
<dbReference type="PANTHER" id="PTHR15911">
    <property type="entry name" value="WW DOMAIN-CONTAINING ADAPTER PROTEIN WITH COILED-COIL"/>
    <property type="match status" value="1"/>
</dbReference>
<dbReference type="InterPro" id="IPR001202">
    <property type="entry name" value="WW_dom"/>
</dbReference>
<dbReference type="eggNOG" id="ENOG502TJ57">
    <property type="taxonomic scope" value="Eukaryota"/>
</dbReference>
<dbReference type="Pfam" id="PF00397">
    <property type="entry name" value="WW"/>
    <property type="match status" value="1"/>
</dbReference>
<evidence type="ECO:0000256" key="4">
    <source>
        <dbReference type="SAM" id="MobiDB-lite"/>
    </source>
</evidence>
<name>A0A1I7UNW0_9PELO</name>
<dbReference type="GO" id="GO:0003682">
    <property type="term" value="F:chromatin binding"/>
    <property type="evidence" value="ECO:0007669"/>
    <property type="project" value="TreeGrafter"/>
</dbReference>
<reference evidence="7" key="1">
    <citation type="submission" date="2016-11" db="UniProtKB">
        <authorList>
            <consortium name="WormBaseParasite"/>
        </authorList>
    </citation>
    <scope>IDENTIFICATION</scope>
</reference>
<dbReference type="AlphaFoldDB" id="A0A1I7UNW0"/>
<dbReference type="GO" id="GO:0005634">
    <property type="term" value="C:nucleus"/>
    <property type="evidence" value="ECO:0007669"/>
    <property type="project" value="UniProtKB-SubCell"/>
</dbReference>
<dbReference type="InterPro" id="IPR038867">
    <property type="entry name" value="WAC"/>
</dbReference>
<feature type="domain" description="WW" evidence="5">
    <location>
        <begin position="24"/>
        <end position="53"/>
    </location>
</feature>
<dbReference type="GO" id="GO:1904263">
    <property type="term" value="P:positive regulation of TORC1 signaling"/>
    <property type="evidence" value="ECO:0007669"/>
    <property type="project" value="TreeGrafter"/>
</dbReference>
<evidence type="ECO:0000256" key="2">
    <source>
        <dbReference type="ARBA" id="ARBA00022853"/>
    </source>
</evidence>
<keyword evidence="2" id="KW-0156">Chromatin regulator</keyword>
<dbReference type="SUPFAM" id="SSF51045">
    <property type="entry name" value="WW domain"/>
    <property type="match status" value="1"/>
</dbReference>
<protein>
    <submittedName>
        <fullName evidence="7">WW domain-containing protein</fullName>
    </submittedName>
</protein>
<proteinExistence type="predicted"/>
<dbReference type="CDD" id="cd00201">
    <property type="entry name" value="WW"/>
    <property type="match status" value="1"/>
</dbReference>
<dbReference type="GO" id="GO:0006325">
    <property type="term" value="P:chromatin organization"/>
    <property type="evidence" value="ECO:0007669"/>
    <property type="project" value="UniProtKB-KW"/>
</dbReference>
<evidence type="ECO:0000313" key="7">
    <source>
        <dbReference type="WBParaSite" id="Csp11.Scaffold630.g17858.t1"/>
    </source>
</evidence>